<evidence type="ECO:0000256" key="9">
    <source>
        <dbReference type="PROSITE-ProRule" id="PRU00175"/>
    </source>
</evidence>
<keyword evidence="4" id="KW-0479">Metal-binding</keyword>
<evidence type="ECO:0000313" key="12">
    <source>
        <dbReference type="EMBL" id="AFG44787.1"/>
    </source>
</evidence>
<keyword evidence="7" id="KW-0472">Membrane</keyword>
<comment type="subcellular location">
    <subcellularLocation>
        <location evidence="1">Membrane</location>
        <topology evidence="1">Single-pass membrane protein</topology>
    </subcellularLocation>
</comment>
<accession>H9V4U4</accession>
<keyword evidence="9" id="KW-0863">Zinc-finger</keyword>
<dbReference type="PROSITE" id="PS50089">
    <property type="entry name" value="ZF_RING_2"/>
    <property type="match status" value="1"/>
</dbReference>
<evidence type="ECO:0000313" key="13">
    <source>
        <dbReference type="EMBL" id="AFG44799.1"/>
    </source>
</evidence>
<dbReference type="InterPro" id="IPR013083">
    <property type="entry name" value="Znf_RING/FYVE/PHD"/>
</dbReference>
<dbReference type="EMBL" id="FJ072885">
    <property type="protein sequence ID" value="AFG44787.1"/>
    <property type="molecule type" value="Genomic_DNA"/>
</dbReference>
<feature type="domain" description="RING-type" evidence="11">
    <location>
        <begin position="53"/>
        <end position="95"/>
    </location>
</feature>
<evidence type="ECO:0000259" key="11">
    <source>
        <dbReference type="PROSITE" id="PS50089"/>
    </source>
</evidence>
<dbReference type="GO" id="GO:0008270">
    <property type="term" value="F:zinc ion binding"/>
    <property type="evidence" value="ECO:0007669"/>
    <property type="project" value="UniProtKB-KW"/>
</dbReference>
<feature type="region of interest" description="Disordered" evidence="10">
    <location>
        <begin position="113"/>
        <end position="133"/>
    </location>
</feature>
<evidence type="ECO:0000256" key="10">
    <source>
        <dbReference type="SAM" id="MobiDB-lite"/>
    </source>
</evidence>
<evidence type="ECO:0000256" key="2">
    <source>
        <dbReference type="ARBA" id="ARBA00022679"/>
    </source>
</evidence>
<proteinExistence type="inferred from homology"/>
<dbReference type="Gene3D" id="3.30.40.10">
    <property type="entry name" value="Zinc/RING finger domain, C3HC4 (zinc finger)"/>
    <property type="match status" value="1"/>
</dbReference>
<dbReference type="GO" id="GO:0016020">
    <property type="term" value="C:membrane"/>
    <property type="evidence" value="ECO:0007669"/>
    <property type="project" value="UniProtKB-SubCell"/>
</dbReference>
<keyword evidence="2" id="KW-0808">Transferase</keyword>
<dbReference type="PANTHER" id="PTHR46905">
    <property type="entry name" value="RING-H2 FINGER PROTEIN ATL78"/>
    <property type="match status" value="1"/>
</dbReference>
<gene>
    <name evidence="12" type="ORF">0_4329_01</name>
</gene>
<evidence type="ECO:0000256" key="3">
    <source>
        <dbReference type="ARBA" id="ARBA00022692"/>
    </source>
</evidence>
<dbReference type="AlphaFoldDB" id="H9V4U4"/>
<organism evidence="12">
    <name type="scientific">Pinus taeda</name>
    <name type="common">Loblolly pine</name>
    <dbReference type="NCBI Taxonomy" id="3352"/>
    <lineage>
        <taxon>Eukaryota</taxon>
        <taxon>Viridiplantae</taxon>
        <taxon>Streptophyta</taxon>
        <taxon>Embryophyta</taxon>
        <taxon>Tracheophyta</taxon>
        <taxon>Spermatophyta</taxon>
        <taxon>Pinopsida</taxon>
        <taxon>Pinidae</taxon>
        <taxon>Conifers I</taxon>
        <taxon>Pinales</taxon>
        <taxon>Pinaceae</taxon>
        <taxon>Pinus</taxon>
        <taxon>Pinus subgen. Pinus</taxon>
    </lineage>
</organism>
<dbReference type="SUPFAM" id="SSF57850">
    <property type="entry name" value="RING/U-box"/>
    <property type="match status" value="1"/>
</dbReference>
<keyword evidence="6" id="KW-1133">Transmembrane helix</keyword>
<protein>
    <recommendedName>
        <fullName evidence="11">RING-type domain-containing protein</fullName>
    </recommendedName>
</protein>
<dbReference type="Pfam" id="PF13639">
    <property type="entry name" value="zf-RING_2"/>
    <property type="match status" value="1"/>
</dbReference>
<comment type="similarity">
    <text evidence="8">Belongs to the RING-type zinc finger family. ATL subfamily.</text>
</comment>
<evidence type="ECO:0000256" key="6">
    <source>
        <dbReference type="ARBA" id="ARBA00022989"/>
    </source>
</evidence>
<feature type="compositionally biased region" description="Polar residues" evidence="10">
    <location>
        <begin position="124"/>
        <end position="133"/>
    </location>
</feature>
<name>H9V4U4_PINTA</name>
<sequence>VVPWDYIWRSCPNHMATRMANTGMTEESIEALPSIIYGKSIQQLPGIWIATDCPICLVDFVEGEGVRVLPSCNHSFHVECIDKWLHSHSSCPTCRRCLRHYRYKKRANYTRRSKANAHEGQLHQPRTAQESQV</sequence>
<evidence type="ECO:0000256" key="4">
    <source>
        <dbReference type="ARBA" id="ARBA00022723"/>
    </source>
</evidence>
<dbReference type="EMBL" id="FJ072892">
    <property type="protein sequence ID" value="AFG44799.1"/>
    <property type="molecule type" value="Genomic_DNA"/>
</dbReference>
<evidence type="ECO:0000256" key="7">
    <source>
        <dbReference type="ARBA" id="ARBA00023136"/>
    </source>
</evidence>
<feature type="non-terminal residue" evidence="12">
    <location>
        <position position="1"/>
    </location>
</feature>
<evidence type="ECO:0000256" key="5">
    <source>
        <dbReference type="ARBA" id="ARBA00022833"/>
    </source>
</evidence>
<dbReference type="GO" id="GO:0016740">
    <property type="term" value="F:transferase activity"/>
    <property type="evidence" value="ECO:0007669"/>
    <property type="project" value="UniProtKB-KW"/>
</dbReference>
<dbReference type="InterPro" id="IPR001841">
    <property type="entry name" value="Znf_RING"/>
</dbReference>
<feature type="non-terminal residue" evidence="12">
    <location>
        <position position="133"/>
    </location>
</feature>
<dbReference type="SMART" id="SM00184">
    <property type="entry name" value="RING"/>
    <property type="match status" value="1"/>
</dbReference>
<dbReference type="CDD" id="cd16461">
    <property type="entry name" value="RING-H2_EL5-like"/>
    <property type="match status" value="1"/>
</dbReference>
<dbReference type="InterPro" id="IPR044602">
    <property type="entry name" value="ATL10/ATL72-79-like"/>
</dbReference>
<keyword evidence="5" id="KW-0862">Zinc</keyword>
<keyword evidence="3" id="KW-0812">Transmembrane</keyword>
<reference evidence="12" key="1">
    <citation type="submission" date="2008-08" db="EMBL/GenBank/DDBJ databases">
        <title>Nucleotide Diversity and Divergence in the Loblolly Pine Gene Space.</title>
        <authorList>
            <person name="Neale D.B."/>
            <person name="Wegrzyn J.L."/>
            <person name="Lee J.M."/>
            <person name="Eckert A.J."/>
            <person name="Liechty J.D."/>
            <person name="Stevens K.A."/>
            <person name="Langley C.H."/>
        </authorList>
    </citation>
    <scope>NUCLEOTIDE SEQUENCE</scope>
    <source>
        <strain evidence="12">4310</strain>
        <strain evidence="13">4315</strain>
        <tissue evidence="12">Megagametophyte</tissue>
    </source>
</reference>
<dbReference type="GO" id="GO:0016567">
    <property type="term" value="P:protein ubiquitination"/>
    <property type="evidence" value="ECO:0007669"/>
    <property type="project" value="InterPro"/>
</dbReference>
<dbReference type="PANTHER" id="PTHR46905:SF7">
    <property type="entry name" value="RING-H2 FINGER PROTEIN ATL78"/>
    <property type="match status" value="1"/>
</dbReference>
<evidence type="ECO:0000256" key="1">
    <source>
        <dbReference type="ARBA" id="ARBA00004167"/>
    </source>
</evidence>
<evidence type="ECO:0000256" key="8">
    <source>
        <dbReference type="ARBA" id="ARBA00024209"/>
    </source>
</evidence>